<dbReference type="FunCoup" id="A0A7J7CIS5">
    <property type="interactions" value="772"/>
</dbReference>
<dbReference type="PANTHER" id="PTHR31325">
    <property type="entry name" value="OS01G0798800 PROTEIN-RELATED"/>
    <property type="match status" value="1"/>
</dbReference>
<feature type="transmembrane region" description="Helical" evidence="1">
    <location>
        <begin position="15"/>
        <end position="37"/>
    </location>
</feature>
<dbReference type="InParanoid" id="A0A7J7CIS5"/>
<keyword evidence="1" id="KW-1133">Transmembrane helix</keyword>
<evidence type="ECO:0000313" key="3">
    <source>
        <dbReference type="EMBL" id="KAF5733916.1"/>
    </source>
</evidence>
<sequence length="548" mass="62851">MVLGNRRKYVTGNRISIILWLAYSSASTIATASLGIISNEGGDINDGPSNRKDVILAFWAPFLILHLGGTQSITAYSLEDNELWLRNVFGPLLQLLLAIYVFLKSWMDTPLSFLAIPMFIAGIVKNGERIWIQWSASIERFQASMLPLPDPGPSYAKFMDDYLSKTAEGFDISLEKVVEGSTVLCYSPKAVANDIVPDGATLRDVVDVNITYFLLVGAIALEIYEILVMLPSDHTMFWLSKHNKSLVDFAYNVIFHLKYWLQWSSLIAFNKRWSNTMGSYNLISFCLKDKPTKCAKIQKFLFIYELLEKHRYQYFRLVSEDLKNLIFEQLMKKSMGALNIMVSKQLCDQRGDQVLKDMCCFDDIGWSVEVEFDQSILLWHIATDLCYSIDLNKDANMVENRNCKSSKSIADYMLYLLVMRPYMLPNGIGLIRFQDTCAETMEFFQEKRHILKRSHACDALLQVNTKVAPSEVKGDICKSVLFDACRLAKYIQSVEMVNQWPNERKWEMASMISLQYKIIQVKRIYEFSNDSVRINQRVEHIIGDCVGL</sequence>
<feature type="domain" description="DUF4220" evidence="2">
    <location>
        <begin position="20"/>
        <end position="173"/>
    </location>
</feature>
<protein>
    <recommendedName>
        <fullName evidence="2">DUF4220 domain-containing protein</fullName>
    </recommendedName>
</protein>
<keyword evidence="1" id="KW-0812">Transmembrane</keyword>
<reference evidence="3 4" key="1">
    <citation type="journal article" date="2020" name="Nat. Commun.">
        <title>Genome of Tripterygium wilfordii and identification of cytochrome P450 involved in triptolide biosynthesis.</title>
        <authorList>
            <person name="Tu L."/>
            <person name="Su P."/>
            <person name="Zhang Z."/>
            <person name="Gao L."/>
            <person name="Wang J."/>
            <person name="Hu T."/>
            <person name="Zhou J."/>
            <person name="Zhang Y."/>
            <person name="Zhao Y."/>
            <person name="Liu Y."/>
            <person name="Song Y."/>
            <person name="Tong Y."/>
            <person name="Lu Y."/>
            <person name="Yang J."/>
            <person name="Xu C."/>
            <person name="Jia M."/>
            <person name="Peters R.J."/>
            <person name="Huang L."/>
            <person name="Gao W."/>
        </authorList>
    </citation>
    <scope>NUCLEOTIDE SEQUENCE [LARGE SCALE GENOMIC DNA]</scope>
    <source>
        <strain evidence="4">cv. XIE 37</strain>
        <tissue evidence="3">Leaf</tissue>
    </source>
</reference>
<gene>
    <name evidence="3" type="ORF">HS088_TW16G00357</name>
</gene>
<evidence type="ECO:0000256" key="1">
    <source>
        <dbReference type="SAM" id="Phobius"/>
    </source>
</evidence>
<dbReference type="Proteomes" id="UP000593562">
    <property type="component" value="Unassembled WGS sequence"/>
</dbReference>
<organism evidence="3 4">
    <name type="scientific">Tripterygium wilfordii</name>
    <name type="common">Thunder God vine</name>
    <dbReference type="NCBI Taxonomy" id="458696"/>
    <lineage>
        <taxon>Eukaryota</taxon>
        <taxon>Viridiplantae</taxon>
        <taxon>Streptophyta</taxon>
        <taxon>Embryophyta</taxon>
        <taxon>Tracheophyta</taxon>
        <taxon>Spermatophyta</taxon>
        <taxon>Magnoliopsida</taxon>
        <taxon>eudicotyledons</taxon>
        <taxon>Gunneridae</taxon>
        <taxon>Pentapetalae</taxon>
        <taxon>rosids</taxon>
        <taxon>fabids</taxon>
        <taxon>Celastrales</taxon>
        <taxon>Celastraceae</taxon>
        <taxon>Tripterygium</taxon>
    </lineage>
</organism>
<feature type="domain" description="DUF4220" evidence="2">
    <location>
        <begin position="204"/>
        <end position="285"/>
    </location>
</feature>
<dbReference type="AlphaFoldDB" id="A0A7J7CIS5"/>
<evidence type="ECO:0000313" key="4">
    <source>
        <dbReference type="Proteomes" id="UP000593562"/>
    </source>
</evidence>
<evidence type="ECO:0000259" key="2">
    <source>
        <dbReference type="Pfam" id="PF13968"/>
    </source>
</evidence>
<dbReference type="EMBL" id="JAAARO010000016">
    <property type="protein sequence ID" value="KAF5733916.1"/>
    <property type="molecule type" value="Genomic_DNA"/>
</dbReference>
<feature type="transmembrane region" description="Helical" evidence="1">
    <location>
        <begin position="109"/>
        <end position="127"/>
    </location>
</feature>
<proteinExistence type="predicted"/>
<dbReference type="Pfam" id="PF13968">
    <property type="entry name" value="DUF4220"/>
    <property type="match status" value="2"/>
</dbReference>
<feature type="transmembrane region" description="Helical" evidence="1">
    <location>
        <begin position="57"/>
        <end position="76"/>
    </location>
</feature>
<accession>A0A7J7CIS5</accession>
<name>A0A7J7CIS5_TRIWF</name>
<keyword evidence="1" id="KW-0472">Membrane</keyword>
<feature type="transmembrane region" description="Helical" evidence="1">
    <location>
        <begin position="83"/>
        <end position="103"/>
    </location>
</feature>
<keyword evidence="4" id="KW-1185">Reference proteome</keyword>
<comment type="caution">
    <text evidence="3">The sequence shown here is derived from an EMBL/GenBank/DDBJ whole genome shotgun (WGS) entry which is preliminary data.</text>
</comment>
<feature type="transmembrane region" description="Helical" evidence="1">
    <location>
        <begin position="210"/>
        <end position="229"/>
    </location>
</feature>
<dbReference type="InterPro" id="IPR025315">
    <property type="entry name" value="DUF4220"/>
</dbReference>